<protein>
    <recommendedName>
        <fullName evidence="3">Transcriptional regulator</fullName>
    </recommendedName>
</protein>
<accession>A0ABP7R0H0</accession>
<proteinExistence type="predicted"/>
<dbReference type="EMBL" id="BAABBP010000008">
    <property type="protein sequence ID" value="GAA3990720.1"/>
    <property type="molecule type" value="Genomic_DNA"/>
</dbReference>
<gene>
    <name evidence="1" type="ORF">GCM10022279_12340</name>
</gene>
<organism evidence="1 2">
    <name type="scientific">Comamonas faecalis</name>
    <dbReference type="NCBI Taxonomy" id="1387849"/>
    <lineage>
        <taxon>Bacteria</taxon>
        <taxon>Pseudomonadati</taxon>
        <taxon>Pseudomonadota</taxon>
        <taxon>Betaproteobacteria</taxon>
        <taxon>Burkholderiales</taxon>
        <taxon>Comamonadaceae</taxon>
        <taxon>Comamonas</taxon>
    </lineage>
</organism>
<keyword evidence="2" id="KW-1185">Reference proteome</keyword>
<comment type="caution">
    <text evidence="1">The sequence shown here is derived from an EMBL/GenBank/DDBJ whole genome shotgun (WGS) entry which is preliminary data.</text>
</comment>
<reference evidence="2" key="1">
    <citation type="journal article" date="2019" name="Int. J. Syst. Evol. Microbiol.">
        <title>The Global Catalogue of Microorganisms (GCM) 10K type strain sequencing project: providing services to taxonomists for standard genome sequencing and annotation.</title>
        <authorList>
            <consortium name="The Broad Institute Genomics Platform"/>
            <consortium name="The Broad Institute Genome Sequencing Center for Infectious Disease"/>
            <person name="Wu L."/>
            <person name="Ma J."/>
        </authorList>
    </citation>
    <scope>NUCLEOTIDE SEQUENCE [LARGE SCALE GENOMIC DNA]</scope>
    <source>
        <strain evidence="2">JCM 17561</strain>
    </source>
</reference>
<dbReference type="Proteomes" id="UP001501627">
    <property type="component" value="Unassembled WGS sequence"/>
</dbReference>
<sequence length="87" mass="8992">MTKEADAMVHDFTLVYALDSDMGSQEDVLRQLAGSDCADVSVGWGRPGHVGLAFSRKADDSDAAVTLAMAQAAQALPGAVLVRADGV</sequence>
<evidence type="ECO:0008006" key="3">
    <source>
        <dbReference type="Google" id="ProtNLM"/>
    </source>
</evidence>
<evidence type="ECO:0000313" key="2">
    <source>
        <dbReference type="Proteomes" id="UP001501627"/>
    </source>
</evidence>
<name>A0ABP7R0H0_9BURK</name>
<evidence type="ECO:0000313" key="1">
    <source>
        <dbReference type="EMBL" id="GAA3990720.1"/>
    </source>
</evidence>